<gene>
    <name evidence="2" type="ORF">Ahy_B06g082969</name>
</gene>
<reference evidence="2 3" key="1">
    <citation type="submission" date="2019-01" db="EMBL/GenBank/DDBJ databases">
        <title>Sequencing of cultivated peanut Arachis hypogaea provides insights into genome evolution and oil improvement.</title>
        <authorList>
            <person name="Chen X."/>
        </authorList>
    </citation>
    <scope>NUCLEOTIDE SEQUENCE [LARGE SCALE GENOMIC DNA]</scope>
    <source>
        <strain evidence="3">cv. Fuhuasheng</strain>
        <tissue evidence="2">Leaves</tissue>
    </source>
</reference>
<keyword evidence="3" id="KW-1185">Reference proteome</keyword>
<comment type="caution">
    <text evidence="2">The sequence shown here is derived from an EMBL/GenBank/DDBJ whole genome shotgun (WGS) entry which is preliminary data.</text>
</comment>
<dbReference type="STRING" id="3818.A0A444YPA0"/>
<evidence type="ECO:0000259" key="1">
    <source>
        <dbReference type="Pfam" id="PF03372"/>
    </source>
</evidence>
<protein>
    <recommendedName>
        <fullName evidence="1">Endonuclease/exonuclease/phosphatase domain-containing protein</fullName>
    </recommendedName>
</protein>
<dbReference type="InterPro" id="IPR005135">
    <property type="entry name" value="Endo/exonuclease/phosphatase"/>
</dbReference>
<evidence type="ECO:0000313" key="2">
    <source>
        <dbReference type="EMBL" id="RYR03725.1"/>
    </source>
</evidence>
<accession>A0A444YPA0</accession>
<proteinExistence type="predicted"/>
<dbReference type="Gene3D" id="3.60.10.10">
    <property type="entry name" value="Endonuclease/exonuclease/phosphatase"/>
    <property type="match status" value="1"/>
</dbReference>
<dbReference type="InterPro" id="IPR036691">
    <property type="entry name" value="Endo/exonu/phosph_ase_sf"/>
</dbReference>
<name>A0A444YPA0_ARAHY</name>
<dbReference type="PANTHER" id="PTHR33710">
    <property type="entry name" value="BNAC02G09200D PROTEIN"/>
    <property type="match status" value="1"/>
</dbReference>
<dbReference type="SUPFAM" id="SSF56219">
    <property type="entry name" value="DNase I-like"/>
    <property type="match status" value="1"/>
</dbReference>
<dbReference type="EMBL" id="SDMP01000016">
    <property type="protein sequence ID" value="RYR03725.1"/>
    <property type="molecule type" value="Genomic_DNA"/>
</dbReference>
<dbReference type="GO" id="GO:0003824">
    <property type="term" value="F:catalytic activity"/>
    <property type="evidence" value="ECO:0007669"/>
    <property type="project" value="InterPro"/>
</dbReference>
<dbReference type="AlphaFoldDB" id="A0A444YPA0"/>
<evidence type="ECO:0000313" key="3">
    <source>
        <dbReference type="Proteomes" id="UP000289738"/>
    </source>
</evidence>
<sequence>MVMFIFENVFHIEPRGLSGGLCLLWNEIYNIDIYFWCDNHIKARIDDRKGKIWICNFIYVNPRFRRRKEQWRAITANNCNEGEPQLFIGDFNDILSQEEKIGLHPKSQSQVREFRQFVDMNYLMDLDLKGGRFTWFSNPRNGFITREKIDRALANLEWRVLYQHASLIALPAISSDQCPIVLNINQIQRREECFKFEAFWADHDECENAVRKGWDKENIHGCNWE</sequence>
<dbReference type="Pfam" id="PF03372">
    <property type="entry name" value="Exo_endo_phos"/>
    <property type="match status" value="1"/>
</dbReference>
<organism evidence="2 3">
    <name type="scientific">Arachis hypogaea</name>
    <name type="common">Peanut</name>
    <dbReference type="NCBI Taxonomy" id="3818"/>
    <lineage>
        <taxon>Eukaryota</taxon>
        <taxon>Viridiplantae</taxon>
        <taxon>Streptophyta</taxon>
        <taxon>Embryophyta</taxon>
        <taxon>Tracheophyta</taxon>
        <taxon>Spermatophyta</taxon>
        <taxon>Magnoliopsida</taxon>
        <taxon>eudicotyledons</taxon>
        <taxon>Gunneridae</taxon>
        <taxon>Pentapetalae</taxon>
        <taxon>rosids</taxon>
        <taxon>fabids</taxon>
        <taxon>Fabales</taxon>
        <taxon>Fabaceae</taxon>
        <taxon>Papilionoideae</taxon>
        <taxon>50 kb inversion clade</taxon>
        <taxon>dalbergioids sensu lato</taxon>
        <taxon>Dalbergieae</taxon>
        <taxon>Pterocarpus clade</taxon>
        <taxon>Arachis</taxon>
    </lineage>
</organism>
<dbReference type="Proteomes" id="UP000289738">
    <property type="component" value="Chromosome B06"/>
</dbReference>
<dbReference type="PANTHER" id="PTHR33710:SF71">
    <property type="entry name" value="ENDONUCLEASE_EXONUCLEASE_PHOSPHATASE DOMAIN-CONTAINING PROTEIN"/>
    <property type="match status" value="1"/>
</dbReference>
<feature type="domain" description="Endonuclease/exonuclease/phosphatase" evidence="1">
    <location>
        <begin position="29"/>
        <end position="170"/>
    </location>
</feature>